<dbReference type="OrthoDB" id="8807033at2759"/>
<accession>A0A6P7NV74</accession>
<proteinExistence type="predicted"/>
<reference evidence="2" key="1">
    <citation type="submission" date="2025-08" db="UniProtKB">
        <authorList>
            <consortium name="RefSeq"/>
        </authorList>
    </citation>
    <scope>IDENTIFICATION</scope>
</reference>
<sequence length="264" mass="29429">MTFRLSFLPIHRSRVLNCAREMSSLFWSGSVPAGELSASRSCLRRFILVKLVTVLLLPRGAAVAMLLGCAFSLQALLLLRSAHVSTKPSTVLLAQLALSDGLVLMHWALPPAAALAWRVKEMSRNAGNGSAEEGDWLWWRGAVGALCQQLLDAHHLASLLLLGLLGLEATLVLRWPEQTRRFRTSQRAQLCCSLVWILALTELGLSTCLQQPRHLTYSSTLQHPFPLPVPAFSPGLRQILWLGNVWLHYFVFHSKPQKRKSSFH</sequence>
<dbReference type="Gene3D" id="1.20.1070.10">
    <property type="entry name" value="Rhodopsin 7-helix transmembrane proteins"/>
    <property type="match status" value="1"/>
</dbReference>
<gene>
    <name evidence="2" type="primary">LOC114865001</name>
</gene>
<keyword evidence="1" id="KW-1185">Reference proteome</keyword>
<dbReference type="GeneID" id="114865001"/>
<evidence type="ECO:0000313" key="1">
    <source>
        <dbReference type="Proteomes" id="UP000515150"/>
    </source>
</evidence>
<protein>
    <submittedName>
        <fullName evidence="2">Uncharacterized protein LOC114865001</fullName>
    </submittedName>
</protein>
<organism evidence="1 2">
    <name type="scientific">Betta splendens</name>
    <name type="common">Siamese fighting fish</name>
    <dbReference type="NCBI Taxonomy" id="158456"/>
    <lineage>
        <taxon>Eukaryota</taxon>
        <taxon>Metazoa</taxon>
        <taxon>Chordata</taxon>
        <taxon>Craniata</taxon>
        <taxon>Vertebrata</taxon>
        <taxon>Euteleostomi</taxon>
        <taxon>Actinopterygii</taxon>
        <taxon>Neopterygii</taxon>
        <taxon>Teleostei</taxon>
        <taxon>Neoteleostei</taxon>
        <taxon>Acanthomorphata</taxon>
        <taxon>Anabantaria</taxon>
        <taxon>Anabantiformes</taxon>
        <taxon>Anabantoidei</taxon>
        <taxon>Osphronemidae</taxon>
        <taxon>Betta</taxon>
    </lineage>
</organism>
<dbReference type="Proteomes" id="UP000515150">
    <property type="component" value="Chromosome 10"/>
</dbReference>
<dbReference type="RefSeq" id="XP_029021843.1">
    <property type="nucleotide sequence ID" value="XM_029166010.3"/>
</dbReference>
<name>A0A6P7NV74_BETSP</name>
<dbReference type="KEGG" id="bspl:114865001"/>
<evidence type="ECO:0000313" key="2">
    <source>
        <dbReference type="RefSeq" id="XP_029021843.1"/>
    </source>
</evidence>
<dbReference type="AlphaFoldDB" id="A0A6P7NV74"/>